<organism evidence="4 5">
    <name type="scientific">Acetobacter nitrogenifigens DSM 23921 = NBRC 105050</name>
    <dbReference type="NCBI Taxonomy" id="1120919"/>
    <lineage>
        <taxon>Bacteria</taxon>
        <taxon>Pseudomonadati</taxon>
        <taxon>Pseudomonadota</taxon>
        <taxon>Alphaproteobacteria</taxon>
        <taxon>Acetobacterales</taxon>
        <taxon>Acetobacteraceae</taxon>
        <taxon>Acetobacter</taxon>
    </lineage>
</organism>
<keyword evidence="1" id="KW-0808">Transferase</keyword>
<dbReference type="GO" id="GO:0009103">
    <property type="term" value="P:lipopolysaccharide biosynthetic process"/>
    <property type="evidence" value="ECO:0007669"/>
    <property type="project" value="TreeGrafter"/>
</dbReference>
<dbReference type="PANTHER" id="PTHR46401">
    <property type="entry name" value="GLYCOSYLTRANSFERASE WBBK-RELATED"/>
    <property type="match status" value="1"/>
</dbReference>
<keyword evidence="5" id="KW-1185">Reference proteome</keyword>
<comment type="caution">
    <text evidence="4">The sequence shown here is derived from an EMBL/GenBank/DDBJ whole genome shotgun (WGS) entry which is preliminary data.</text>
</comment>
<evidence type="ECO:0000256" key="1">
    <source>
        <dbReference type="ARBA" id="ARBA00022679"/>
    </source>
</evidence>
<dbReference type="STRING" id="1120919.GCA_000429165_02548"/>
<protein>
    <submittedName>
        <fullName evidence="4">Uncharacterized protein</fullName>
    </submittedName>
</protein>
<dbReference type="EMBL" id="BJYF01000019">
    <property type="protein sequence ID" value="GEN60569.1"/>
    <property type="molecule type" value="Genomic_DNA"/>
</dbReference>
<reference evidence="4 5" key="1">
    <citation type="submission" date="2019-07" db="EMBL/GenBank/DDBJ databases">
        <title>Whole genome shotgun sequence of Acetobacter nitrogenifigens NBRC 105050.</title>
        <authorList>
            <person name="Hosoyama A."/>
            <person name="Uohara A."/>
            <person name="Ohji S."/>
            <person name="Ichikawa N."/>
        </authorList>
    </citation>
    <scope>NUCLEOTIDE SEQUENCE [LARGE SCALE GENOMIC DNA]</scope>
    <source>
        <strain evidence="4 5">NBRC 105050</strain>
    </source>
</reference>
<feature type="domain" description="Glycosyltransferase subfamily 4-like N-terminal" evidence="3">
    <location>
        <begin position="49"/>
        <end position="179"/>
    </location>
</feature>
<dbReference type="AlphaFoldDB" id="A0A511XC82"/>
<dbReference type="PANTHER" id="PTHR46401:SF2">
    <property type="entry name" value="GLYCOSYLTRANSFERASE WBBK-RELATED"/>
    <property type="match status" value="1"/>
</dbReference>
<evidence type="ECO:0000313" key="5">
    <source>
        <dbReference type="Proteomes" id="UP000321635"/>
    </source>
</evidence>
<dbReference type="CDD" id="cd03801">
    <property type="entry name" value="GT4_PimA-like"/>
    <property type="match status" value="1"/>
</dbReference>
<evidence type="ECO:0000259" key="2">
    <source>
        <dbReference type="Pfam" id="PF00534"/>
    </source>
</evidence>
<dbReference type="Gene3D" id="3.40.50.2000">
    <property type="entry name" value="Glycogen Phosphorylase B"/>
    <property type="match status" value="2"/>
</dbReference>
<name>A0A511XC82_9PROT</name>
<dbReference type="Pfam" id="PF00534">
    <property type="entry name" value="Glycos_transf_1"/>
    <property type="match status" value="1"/>
</dbReference>
<proteinExistence type="predicted"/>
<dbReference type="GO" id="GO:0016757">
    <property type="term" value="F:glycosyltransferase activity"/>
    <property type="evidence" value="ECO:0007669"/>
    <property type="project" value="InterPro"/>
</dbReference>
<dbReference type="Proteomes" id="UP000321635">
    <property type="component" value="Unassembled WGS sequence"/>
</dbReference>
<gene>
    <name evidence="4" type="ORF">ANI02nite_24530</name>
</gene>
<feature type="domain" description="Glycosyl transferase family 1" evidence="2">
    <location>
        <begin position="190"/>
        <end position="348"/>
    </location>
</feature>
<evidence type="ECO:0000259" key="3">
    <source>
        <dbReference type="Pfam" id="PF13439"/>
    </source>
</evidence>
<dbReference type="InterPro" id="IPR001296">
    <property type="entry name" value="Glyco_trans_1"/>
</dbReference>
<dbReference type="OrthoDB" id="9807414at2"/>
<dbReference type="Pfam" id="PF13439">
    <property type="entry name" value="Glyco_transf_4"/>
    <property type="match status" value="1"/>
</dbReference>
<dbReference type="SUPFAM" id="SSF53756">
    <property type="entry name" value="UDP-Glycosyltransferase/glycogen phosphorylase"/>
    <property type="match status" value="1"/>
</dbReference>
<evidence type="ECO:0000313" key="4">
    <source>
        <dbReference type="EMBL" id="GEN60569.1"/>
    </source>
</evidence>
<dbReference type="InterPro" id="IPR028098">
    <property type="entry name" value="Glyco_trans_4-like_N"/>
</dbReference>
<sequence>MSGGLVTVLPPRERFAPGEAGAVALLVRSLAEPGETVVGGSTTGQPFQDVRFLAAIDRGPWRSRWPRRLSPPFGVRFGPLRYAASVAAVLDTLRPTGVEIHNRPEIALALRRWFPDIPMRLVLHNDPLGMRKAGSARERETLARRVAVACVSGWLRDRYISKTSLSASDVAVLPNCVDLGALPSLRAETDREKLILFAGRVVADKGVDAFVAACAEALPKLPGWRAEIIGADRFGPDSPETPFLSALRVRAASAGVAMAGYKSHDAVLEAMASAAIVAAPSRWSEPFGLVALEAMACGAALIASDRGALPEVVGEAGILVDPDRPDVLGDAITRLATDRALRADVAARGVARAANYDLARARARRAASEMR</sequence>
<dbReference type="RefSeq" id="WP_035376577.1">
    <property type="nucleotide sequence ID" value="NZ_AUBI01000010.1"/>
</dbReference>
<accession>A0A511XC82</accession>